<dbReference type="InterPro" id="IPR012677">
    <property type="entry name" value="Nucleotide-bd_a/b_plait_sf"/>
</dbReference>
<feature type="region of interest" description="Disordered" evidence="1">
    <location>
        <begin position="37"/>
        <end position="73"/>
    </location>
</feature>
<evidence type="ECO:0000313" key="3">
    <source>
        <dbReference type="EMBL" id="KAJ1693702.1"/>
    </source>
</evidence>
<dbReference type="InterPro" id="IPR035979">
    <property type="entry name" value="RBD_domain_sf"/>
</dbReference>
<dbReference type="CDD" id="cd06257">
    <property type="entry name" value="DnaJ"/>
    <property type="match status" value="1"/>
</dbReference>
<evidence type="ECO:0000259" key="2">
    <source>
        <dbReference type="PROSITE" id="PS50076"/>
    </source>
</evidence>
<dbReference type="InterPro" id="IPR018253">
    <property type="entry name" value="DnaJ_domain_CS"/>
</dbReference>
<dbReference type="CDD" id="cd12429">
    <property type="entry name" value="RRM_DNAJC17"/>
    <property type="match status" value="1"/>
</dbReference>
<dbReference type="SUPFAM" id="SSF54928">
    <property type="entry name" value="RNA-binding domain, RBD"/>
    <property type="match status" value="1"/>
</dbReference>
<feature type="region of interest" description="Disordered" evidence="1">
    <location>
        <begin position="1"/>
        <end position="23"/>
    </location>
</feature>
<dbReference type="EMBL" id="JAMQYH010000003">
    <property type="protein sequence ID" value="KAJ1693702.1"/>
    <property type="molecule type" value="Genomic_DNA"/>
</dbReference>
<proteinExistence type="predicted"/>
<comment type="caution">
    <text evidence="3">The sequence shown here is derived from an EMBL/GenBank/DDBJ whole genome shotgun (WGS) entry which is preliminary data.</text>
</comment>
<dbReference type="PROSITE" id="PS00636">
    <property type="entry name" value="DNAJ_1"/>
    <property type="match status" value="1"/>
</dbReference>
<reference evidence="3" key="1">
    <citation type="journal article" date="2022" name="Cell">
        <title>Repeat-based holocentromeres influence genome architecture and karyotype evolution.</title>
        <authorList>
            <person name="Hofstatter P.G."/>
            <person name="Thangavel G."/>
            <person name="Lux T."/>
            <person name="Neumann P."/>
            <person name="Vondrak T."/>
            <person name="Novak P."/>
            <person name="Zhang M."/>
            <person name="Costa L."/>
            <person name="Castellani M."/>
            <person name="Scott A."/>
            <person name="Toegelov H."/>
            <person name="Fuchs J."/>
            <person name="Mata-Sucre Y."/>
            <person name="Dias Y."/>
            <person name="Vanzela A.L.L."/>
            <person name="Huettel B."/>
            <person name="Almeida C.C.S."/>
            <person name="Simkova H."/>
            <person name="Souza G."/>
            <person name="Pedrosa-Harand A."/>
            <person name="Macas J."/>
            <person name="Mayer K.F.X."/>
            <person name="Houben A."/>
            <person name="Marques A."/>
        </authorList>
    </citation>
    <scope>NUCLEOTIDE SEQUENCE</scope>
    <source>
        <strain evidence="3">RhyBre1mFocal</strain>
    </source>
</reference>
<dbReference type="InterPro" id="IPR000504">
    <property type="entry name" value="RRM_dom"/>
</dbReference>
<dbReference type="PANTHER" id="PTHR45098">
    <property type="entry name" value="DNAJ DOMAIN CONTAINING PROTEIN, EXPRESSED"/>
    <property type="match status" value="1"/>
</dbReference>
<dbReference type="SMART" id="SM00271">
    <property type="entry name" value="DnaJ"/>
    <property type="match status" value="1"/>
</dbReference>
<accession>A0A9Q0HPL7</accession>
<dbReference type="AlphaFoldDB" id="A0A9Q0HPL7"/>
<feature type="region of interest" description="Disordered" evidence="1">
    <location>
        <begin position="101"/>
        <end position="149"/>
    </location>
</feature>
<sequence>MHFSPSPLKPTTPLLFSSPMVPSPTDEIDHYKVLDLPSGEEGSRLSADQIEKAYKTQSRLRHPDKRPDDPNATADFQLLRASYDVLRDEQSRRAFDATLRARREKEVRDSARDGKRRKLAADLEERERAAERGEPLDADEMEKRREKGVAKELKRELDAFLNRNVRRSEPAAASASTSRGEKHDSSEEKSNKERILKVSWERSLGEYSATRLREIFQKFGTVEDVVIRTKKSKSKGTALVVMSSRDAVMVVTRSMCGDVTNPLLVLPLQTSSDGPDGFSVPFAEANDEPRISKIVGAGFSDYEASILKKLQQANKNKPTQ</sequence>
<dbReference type="Pfam" id="PF00226">
    <property type="entry name" value="DnaJ"/>
    <property type="match status" value="1"/>
</dbReference>
<dbReference type="SUPFAM" id="SSF46565">
    <property type="entry name" value="Chaperone J-domain"/>
    <property type="match status" value="1"/>
</dbReference>
<dbReference type="PANTHER" id="PTHR45098:SF1">
    <property type="entry name" value="DNAJ DOMAIN CONTAINING PROTEIN, EXPRESSED"/>
    <property type="match status" value="1"/>
</dbReference>
<dbReference type="OrthoDB" id="10250354at2759"/>
<feature type="region of interest" description="Disordered" evidence="1">
    <location>
        <begin position="165"/>
        <end position="193"/>
    </location>
</feature>
<dbReference type="GO" id="GO:0003723">
    <property type="term" value="F:RNA binding"/>
    <property type="evidence" value="ECO:0007669"/>
    <property type="project" value="InterPro"/>
</dbReference>
<protein>
    <recommendedName>
        <fullName evidence="2">J domain-containing protein</fullName>
    </recommendedName>
</protein>
<dbReference type="GO" id="GO:0005783">
    <property type="term" value="C:endoplasmic reticulum"/>
    <property type="evidence" value="ECO:0007669"/>
    <property type="project" value="UniProtKB-ARBA"/>
</dbReference>
<dbReference type="Gene3D" id="3.30.70.330">
    <property type="match status" value="1"/>
</dbReference>
<evidence type="ECO:0000313" key="4">
    <source>
        <dbReference type="Proteomes" id="UP001151287"/>
    </source>
</evidence>
<dbReference type="InterPro" id="IPR034254">
    <property type="entry name" value="DNAJC17_RRM"/>
</dbReference>
<gene>
    <name evidence="3" type="ORF">LUZ63_010400</name>
</gene>
<feature type="compositionally biased region" description="Basic and acidic residues" evidence="1">
    <location>
        <begin position="179"/>
        <end position="193"/>
    </location>
</feature>
<dbReference type="InterPro" id="IPR036869">
    <property type="entry name" value="J_dom_sf"/>
</dbReference>
<evidence type="ECO:0000256" key="1">
    <source>
        <dbReference type="SAM" id="MobiDB-lite"/>
    </source>
</evidence>
<organism evidence="3 4">
    <name type="scientific">Rhynchospora breviuscula</name>
    <dbReference type="NCBI Taxonomy" id="2022672"/>
    <lineage>
        <taxon>Eukaryota</taxon>
        <taxon>Viridiplantae</taxon>
        <taxon>Streptophyta</taxon>
        <taxon>Embryophyta</taxon>
        <taxon>Tracheophyta</taxon>
        <taxon>Spermatophyta</taxon>
        <taxon>Magnoliopsida</taxon>
        <taxon>Liliopsida</taxon>
        <taxon>Poales</taxon>
        <taxon>Cyperaceae</taxon>
        <taxon>Cyperoideae</taxon>
        <taxon>Rhynchosporeae</taxon>
        <taxon>Rhynchospora</taxon>
    </lineage>
</organism>
<name>A0A9Q0HPL7_9POAL</name>
<dbReference type="PROSITE" id="PS50076">
    <property type="entry name" value="DNAJ_2"/>
    <property type="match status" value="1"/>
</dbReference>
<dbReference type="Pfam" id="PF00076">
    <property type="entry name" value="RRM_1"/>
    <property type="match status" value="1"/>
</dbReference>
<keyword evidence="4" id="KW-1185">Reference proteome</keyword>
<dbReference type="Proteomes" id="UP001151287">
    <property type="component" value="Unassembled WGS sequence"/>
</dbReference>
<dbReference type="InterPro" id="IPR001623">
    <property type="entry name" value="DnaJ_domain"/>
</dbReference>
<dbReference type="Gene3D" id="1.10.287.110">
    <property type="entry name" value="DnaJ domain"/>
    <property type="match status" value="1"/>
</dbReference>
<feature type="domain" description="J" evidence="2">
    <location>
        <begin position="29"/>
        <end position="99"/>
    </location>
</feature>
<feature type="compositionally biased region" description="Low complexity" evidence="1">
    <location>
        <begin position="1"/>
        <end position="19"/>
    </location>
</feature>